<sequence length="73" mass="7555" precursor="true">MKKKVIITIAAAMLVFSGIAYAAVKSSKGKVVSMDGNKVTIELDRSIDVKAGDKVKVEALGGGSKPGFQLQGC</sequence>
<evidence type="ECO:0000256" key="1">
    <source>
        <dbReference type="SAM" id="SignalP"/>
    </source>
</evidence>
<gene>
    <name evidence="2" type="ordered locus">Dacet_1789</name>
</gene>
<dbReference type="eggNOG" id="ENOG5032E3N">
    <property type="taxonomic scope" value="Bacteria"/>
</dbReference>
<protein>
    <submittedName>
        <fullName evidence="2">Uncharacterized protein</fullName>
    </submittedName>
</protein>
<keyword evidence="3" id="KW-1185">Reference proteome</keyword>
<dbReference type="RefSeq" id="WP_013011064.1">
    <property type="nucleotide sequence ID" value="NC_013943.1"/>
</dbReference>
<dbReference type="PaxDb" id="522772-Dacet_1789"/>
<organism evidence="2 3">
    <name type="scientific">Denitrovibrio acetiphilus (strain DSM 12809 / NBRC 114555 / N2460)</name>
    <dbReference type="NCBI Taxonomy" id="522772"/>
    <lineage>
        <taxon>Bacteria</taxon>
        <taxon>Pseudomonadati</taxon>
        <taxon>Deferribacterota</taxon>
        <taxon>Deferribacteres</taxon>
        <taxon>Deferribacterales</taxon>
        <taxon>Geovibrionaceae</taxon>
        <taxon>Denitrovibrio</taxon>
    </lineage>
</organism>
<dbReference type="KEGG" id="dap:Dacet_1789"/>
<reference evidence="2 3" key="1">
    <citation type="journal article" date="2010" name="Stand. Genomic Sci.">
        <title>Complete genome sequence of Denitrovibrio acetiphilus type strain (N2460).</title>
        <authorList>
            <person name="Kiss H."/>
            <person name="Lang E."/>
            <person name="Lapidus A."/>
            <person name="Copeland A."/>
            <person name="Nolan M."/>
            <person name="Glavina Del Rio T."/>
            <person name="Chen F."/>
            <person name="Lucas S."/>
            <person name="Tice H."/>
            <person name="Cheng J.F."/>
            <person name="Han C."/>
            <person name="Goodwin L."/>
            <person name="Pitluck S."/>
            <person name="Liolios K."/>
            <person name="Pati A."/>
            <person name="Ivanova N."/>
            <person name="Mavromatis K."/>
            <person name="Chen A."/>
            <person name="Palaniappan K."/>
            <person name="Land M."/>
            <person name="Hauser L."/>
            <person name="Chang Y.J."/>
            <person name="Jeffries C.D."/>
            <person name="Detter J.C."/>
            <person name="Brettin T."/>
            <person name="Spring S."/>
            <person name="Rohde M."/>
            <person name="Goker M."/>
            <person name="Woyke T."/>
            <person name="Bristow J."/>
            <person name="Eisen J.A."/>
            <person name="Markowitz V."/>
            <person name="Hugenholtz P."/>
            <person name="Kyrpides N.C."/>
            <person name="Klenk H.P."/>
        </authorList>
    </citation>
    <scope>NUCLEOTIDE SEQUENCE [LARGE SCALE GENOMIC DNA]</scope>
    <source>
        <strain evidence="3">DSM 12809 / NBRC 114555 / N2460</strain>
    </source>
</reference>
<dbReference type="InParanoid" id="D4H0P0"/>
<feature type="chain" id="PRO_5003058154" evidence="1">
    <location>
        <begin position="23"/>
        <end position="73"/>
    </location>
</feature>
<proteinExistence type="predicted"/>
<dbReference type="HOGENOM" id="CLU_2698543_0_0_0"/>
<feature type="signal peptide" evidence="1">
    <location>
        <begin position="1"/>
        <end position="22"/>
    </location>
</feature>
<dbReference type="EMBL" id="CP001968">
    <property type="protein sequence ID" value="ADD68553.1"/>
    <property type="molecule type" value="Genomic_DNA"/>
</dbReference>
<accession>D4H0P0</accession>
<dbReference type="AlphaFoldDB" id="D4H0P0"/>
<dbReference type="OrthoDB" id="9974824at2"/>
<dbReference type="NCBIfam" id="NF040942">
    <property type="entry name" value="hypo_ExtJ"/>
    <property type="match status" value="1"/>
</dbReference>
<dbReference type="STRING" id="522772.Dacet_1789"/>
<evidence type="ECO:0000313" key="3">
    <source>
        <dbReference type="Proteomes" id="UP000002012"/>
    </source>
</evidence>
<name>D4H0P0_DENA2</name>
<dbReference type="Proteomes" id="UP000002012">
    <property type="component" value="Chromosome"/>
</dbReference>
<evidence type="ECO:0000313" key="2">
    <source>
        <dbReference type="EMBL" id="ADD68553.1"/>
    </source>
</evidence>
<keyword evidence="1" id="KW-0732">Signal</keyword>